<comment type="caution">
    <text evidence="2">The sequence shown here is derived from an EMBL/GenBank/DDBJ whole genome shotgun (WGS) entry which is preliminary data.</text>
</comment>
<gene>
    <name evidence="2" type="ORF">QJS10_CPB12g00246</name>
</gene>
<dbReference type="PANTHER" id="PTHR47848:SF1">
    <property type="entry name" value="ADENINE NUCLEOTIDE ALPHA HYDROLASES-LIKE SUPERFAMILY PROTEIN"/>
    <property type="match status" value="1"/>
</dbReference>
<dbReference type="PANTHER" id="PTHR47848">
    <property type="entry name" value="ADENINE NUCLEOTIDE ALPHA HYDROLASES-LIKE SUPERFAMILY PROTEIN"/>
    <property type="match status" value="1"/>
</dbReference>
<reference evidence="2" key="1">
    <citation type="journal article" date="2023" name="Nat. Commun.">
        <title>Diploid and tetraploid genomes of Acorus and the evolution of monocots.</title>
        <authorList>
            <person name="Ma L."/>
            <person name="Liu K.W."/>
            <person name="Li Z."/>
            <person name="Hsiao Y.Y."/>
            <person name="Qi Y."/>
            <person name="Fu T."/>
            <person name="Tang G.D."/>
            <person name="Zhang D."/>
            <person name="Sun W.H."/>
            <person name="Liu D.K."/>
            <person name="Li Y."/>
            <person name="Chen G.Z."/>
            <person name="Liu X.D."/>
            <person name="Liao X.Y."/>
            <person name="Jiang Y.T."/>
            <person name="Yu X."/>
            <person name="Hao Y."/>
            <person name="Huang J."/>
            <person name="Zhao X.W."/>
            <person name="Ke S."/>
            <person name="Chen Y.Y."/>
            <person name="Wu W.L."/>
            <person name="Hsu J.L."/>
            <person name="Lin Y.F."/>
            <person name="Huang M.D."/>
            <person name="Li C.Y."/>
            <person name="Huang L."/>
            <person name="Wang Z.W."/>
            <person name="Zhao X."/>
            <person name="Zhong W.Y."/>
            <person name="Peng D.H."/>
            <person name="Ahmad S."/>
            <person name="Lan S."/>
            <person name="Zhang J.S."/>
            <person name="Tsai W.C."/>
            <person name="Van de Peer Y."/>
            <person name="Liu Z.J."/>
        </authorList>
    </citation>
    <scope>NUCLEOTIDE SEQUENCE</scope>
    <source>
        <strain evidence="2">CP</strain>
    </source>
</reference>
<evidence type="ECO:0000259" key="1">
    <source>
        <dbReference type="Pfam" id="PF00582"/>
    </source>
</evidence>
<dbReference type="InterPro" id="IPR014729">
    <property type="entry name" value="Rossmann-like_a/b/a_fold"/>
</dbReference>
<dbReference type="Proteomes" id="UP001180020">
    <property type="component" value="Unassembled WGS sequence"/>
</dbReference>
<dbReference type="Gene3D" id="3.40.50.620">
    <property type="entry name" value="HUPs"/>
    <property type="match status" value="1"/>
</dbReference>
<organism evidence="2 3">
    <name type="scientific">Acorus calamus</name>
    <name type="common">Sweet flag</name>
    <dbReference type="NCBI Taxonomy" id="4465"/>
    <lineage>
        <taxon>Eukaryota</taxon>
        <taxon>Viridiplantae</taxon>
        <taxon>Streptophyta</taxon>
        <taxon>Embryophyta</taxon>
        <taxon>Tracheophyta</taxon>
        <taxon>Spermatophyta</taxon>
        <taxon>Magnoliopsida</taxon>
        <taxon>Liliopsida</taxon>
        <taxon>Acoraceae</taxon>
        <taxon>Acorus</taxon>
    </lineage>
</organism>
<evidence type="ECO:0000313" key="2">
    <source>
        <dbReference type="EMBL" id="KAK1302731.1"/>
    </source>
</evidence>
<reference evidence="2" key="2">
    <citation type="submission" date="2023-06" db="EMBL/GenBank/DDBJ databases">
        <authorList>
            <person name="Ma L."/>
            <person name="Liu K.-W."/>
            <person name="Li Z."/>
            <person name="Hsiao Y.-Y."/>
            <person name="Qi Y."/>
            <person name="Fu T."/>
            <person name="Tang G."/>
            <person name="Zhang D."/>
            <person name="Sun W.-H."/>
            <person name="Liu D.-K."/>
            <person name="Li Y."/>
            <person name="Chen G.-Z."/>
            <person name="Liu X.-D."/>
            <person name="Liao X.-Y."/>
            <person name="Jiang Y.-T."/>
            <person name="Yu X."/>
            <person name="Hao Y."/>
            <person name="Huang J."/>
            <person name="Zhao X.-W."/>
            <person name="Ke S."/>
            <person name="Chen Y.-Y."/>
            <person name="Wu W.-L."/>
            <person name="Hsu J.-L."/>
            <person name="Lin Y.-F."/>
            <person name="Huang M.-D."/>
            <person name="Li C.-Y."/>
            <person name="Huang L."/>
            <person name="Wang Z.-W."/>
            <person name="Zhao X."/>
            <person name="Zhong W.-Y."/>
            <person name="Peng D.-H."/>
            <person name="Ahmad S."/>
            <person name="Lan S."/>
            <person name="Zhang J.-S."/>
            <person name="Tsai W.-C."/>
            <person name="Van De Peer Y."/>
            <person name="Liu Z.-J."/>
        </authorList>
    </citation>
    <scope>NUCLEOTIDE SEQUENCE</scope>
    <source>
        <strain evidence="2">CP</strain>
        <tissue evidence="2">Leaves</tissue>
    </source>
</reference>
<dbReference type="AlphaFoldDB" id="A0AAV9DP91"/>
<proteinExistence type="predicted"/>
<dbReference type="Pfam" id="PF00582">
    <property type="entry name" value="Usp"/>
    <property type="match status" value="1"/>
</dbReference>
<accession>A0AAV9DP91</accession>
<dbReference type="EMBL" id="JAUJYO010000012">
    <property type="protein sequence ID" value="KAK1302731.1"/>
    <property type="molecule type" value="Genomic_DNA"/>
</dbReference>
<feature type="domain" description="UspA" evidence="1">
    <location>
        <begin position="5"/>
        <end position="114"/>
    </location>
</feature>
<dbReference type="SUPFAM" id="SSF52402">
    <property type="entry name" value="Adenine nucleotide alpha hydrolases-like"/>
    <property type="match status" value="1"/>
</dbReference>
<name>A0AAV9DP91_ACOCL</name>
<evidence type="ECO:0000313" key="3">
    <source>
        <dbReference type="Proteomes" id="UP001180020"/>
    </source>
</evidence>
<protein>
    <recommendedName>
        <fullName evidence="1">UspA domain-containing protein</fullName>
    </recommendedName>
</protein>
<dbReference type="InterPro" id="IPR006016">
    <property type="entry name" value="UspA"/>
</dbReference>
<keyword evidence="3" id="KW-1185">Reference proteome</keyword>
<sequence>MDTKKVVVVVVEEAETAKIALQWAAQNLLRGGDSITLLHVHRRSRSNKKLRSLRLKGFQLALSLKDLCSTIPEAKVEIIVREGDQVSEIASVVDEIGASMMVVGIHNRSFLYRAPARNIGMSNFKCRVLAVKQTPTTKNGFANTELTEIELSRLCVPKPRGPFGMFQNSLGEICWKSRRNRRSS</sequence>